<organism evidence="1 2">
    <name type="scientific">Galerina marginata (strain CBS 339.88)</name>
    <dbReference type="NCBI Taxonomy" id="685588"/>
    <lineage>
        <taxon>Eukaryota</taxon>
        <taxon>Fungi</taxon>
        <taxon>Dikarya</taxon>
        <taxon>Basidiomycota</taxon>
        <taxon>Agaricomycotina</taxon>
        <taxon>Agaricomycetes</taxon>
        <taxon>Agaricomycetidae</taxon>
        <taxon>Agaricales</taxon>
        <taxon>Agaricineae</taxon>
        <taxon>Strophariaceae</taxon>
        <taxon>Galerina</taxon>
    </lineage>
</organism>
<keyword evidence="2" id="KW-1185">Reference proteome</keyword>
<gene>
    <name evidence="1" type="ORF">GALMADRAFT_803744</name>
</gene>
<dbReference type="AlphaFoldDB" id="A0A067SJK4"/>
<accession>A0A067SJK4</accession>
<dbReference type="HOGENOM" id="CLU_1015839_0_0_1"/>
<reference evidence="2" key="1">
    <citation type="journal article" date="2014" name="Proc. Natl. Acad. Sci. U.S.A.">
        <title>Extensive sampling of basidiomycete genomes demonstrates inadequacy of the white-rot/brown-rot paradigm for wood decay fungi.</title>
        <authorList>
            <person name="Riley R."/>
            <person name="Salamov A.A."/>
            <person name="Brown D.W."/>
            <person name="Nagy L.G."/>
            <person name="Floudas D."/>
            <person name="Held B.W."/>
            <person name="Levasseur A."/>
            <person name="Lombard V."/>
            <person name="Morin E."/>
            <person name="Otillar R."/>
            <person name="Lindquist E.A."/>
            <person name="Sun H."/>
            <person name="LaButti K.M."/>
            <person name="Schmutz J."/>
            <person name="Jabbour D."/>
            <person name="Luo H."/>
            <person name="Baker S.E."/>
            <person name="Pisabarro A.G."/>
            <person name="Walton J.D."/>
            <person name="Blanchette R.A."/>
            <person name="Henrissat B."/>
            <person name="Martin F."/>
            <person name="Cullen D."/>
            <person name="Hibbett D.S."/>
            <person name="Grigoriev I.V."/>
        </authorList>
    </citation>
    <scope>NUCLEOTIDE SEQUENCE [LARGE SCALE GENOMIC DNA]</scope>
    <source>
        <strain evidence="2">CBS 339.88</strain>
    </source>
</reference>
<dbReference type="OrthoDB" id="3243439at2759"/>
<proteinExistence type="predicted"/>
<evidence type="ECO:0000313" key="1">
    <source>
        <dbReference type="EMBL" id="KDR71071.1"/>
    </source>
</evidence>
<name>A0A067SJK4_GALM3</name>
<dbReference type="EMBL" id="KL142394">
    <property type="protein sequence ID" value="KDR71071.1"/>
    <property type="molecule type" value="Genomic_DNA"/>
</dbReference>
<dbReference type="Proteomes" id="UP000027222">
    <property type="component" value="Unassembled WGS sequence"/>
</dbReference>
<protein>
    <submittedName>
        <fullName evidence="1">Uncharacterized protein</fullName>
    </submittedName>
</protein>
<sequence length="239" mass="28410">MGNILTTLSCNIASDSRFIGGGIALLDTTMTSLIGRMSYLHHSLKKLWAYYVLRVFSIDLRLLARIRDAMPHYLRRLGKRASRDTTMTPEMEEKYWKRAERGQRELERSDARYIDSSGIPVLDRTPQLPPLVMYYTPALPPTKQERLKKQKPYYLSARSYCKWHRMVFPGSDHPTISQASRLRKMHDPEELRKIHRISRMIPDDQVFRPRNAEPIPWSPRYQRKWLKWRVKRREVLETL</sequence>
<evidence type="ECO:0000313" key="2">
    <source>
        <dbReference type="Proteomes" id="UP000027222"/>
    </source>
</evidence>